<proteinExistence type="predicted"/>
<comment type="caution">
    <text evidence="1">The sequence shown here is derived from an EMBL/GenBank/DDBJ whole genome shotgun (WGS) entry which is preliminary data.</text>
</comment>
<reference evidence="1 2" key="1">
    <citation type="submission" date="2018-03" db="EMBL/GenBank/DDBJ databases">
        <title>Genomic Encyclopedia of Archaeal and Bacterial Type Strains, Phase II (KMG-II): from individual species to whole genera.</title>
        <authorList>
            <person name="Goeker M."/>
        </authorList>
    </citation>
    <scope>NUCLEOTIDE SEQUENCE [LARGE SCALE GENOMIC DNA]</scope>
    <source>
        <strain evidence="1 2">DSM 100214</strain>
    </source>
</reference>
<dbReference type="Proteomes" id="UP000247973">
    <property type="component" value="Unassembled WGS sequence"/>
</dbReference>
<evidence type="ECO:0000313" key="2">
    <source>
        <dbReference type="Proteomes" id="UP000247973"/>
    </source>
</evidence>
<gene>
    <name evidence="1" type="ORF">CLV62_1302</name>
</gene>
<dbReference type="EMBL" id="QICL01000030">
    <property type="protein sequence ID" value="PXV60154.1"/>
    <property type="molecule type" value="Genomic_DNA"/>
</dbReference>
<name>A0A2V3PL33_9BACT</name>
<dbReference type="AlphaFoldDB" id="A0A2V3PL33"/>
<evidence type="ECO:0000313" key="1">
    <source>
        <dbReference type="EMBL" id="PXV60154.1"/>
    </source>
</evidence>
<accession>A0A2V3PL33</accession>
<keyword evidence="2" id="KW-1185">Reference proteome</keyword>
<protein>
    <submittedName>
        <fullName evidence="1">Uncharacterized protein</fullName>
    </submittedName>
</protein>
<organism evidence="1 2">
    <name type="scientific">Dysgonomonas alginatilytica</name>
    <dbReference type="NCBI Taxonomy" id="1605892"/>
    <lineage>
        <taxon>Bacteria</taxon>
        <taxon>Pseudomonadati</taxon>
        <taxon>Bacteroidota</taxon>
        <taxon>Bacteroidia</taxon>
        <taxon>Bacteroidales</taxon>
        <taxon>Dysgonomonadaceae</taxon>
        <taxon>Dysgonomonas</taxon>
    </lineage>
</organism>
<sequence length="47" mass="5495">MQYMEILNIDEGIVFHANFALPEMEIQIDTENHNVAKRKYQITTITA</sequence>